<dbReference type="Pfam" id="PF08241">
    <property type="entry name" value="Methyltransf_11"/>
    <property type="match status" value="1"/>
</dbReference>
<dbReference type="GO" id="GO:0032259">
    <property type="term" value="P:methylation"/>
    <property type="evidence" value="ECO:0007669"/>
    <property type="project" value="UniProtKB-KW"/>
</dbReference>
<evidence type="ECO:0000313" key="2">
    <source>
        <dbReference type="EMBL" id="MXO61806.1"/>
    </source>
</evidence>
<dbReference type="PANTHER" id="PTHR45036">
    <property type="entry name" value="METHYLTRANSFERASE LIKE 7B"/>
    <property type="match status" value="1"/>
</dbReference>
<organism evidence="2 3">
    <name type="scientific">Qipengyuania oceanensis</name>
    <dbReference type="NCBI Taxonomy" id="1463597"/>
    <lineage>
        <taxon>Bacteria</taxon>
        <taxon>Pseudomonadati</taxon>
        <taxon>Pseudomonadota</taxon>
        <taxon>Alphaproteobacteria</taxon>
        <taxon>Sphingomonadales</taxon>
        <taxon>Erythrobacteraceae</taxon>
        <taxon>Qipengyuania</taxon>
    </lineage>
</organism>
<proteinExistence type="predicted"/>
<dbReference type="Proteomes" id="UP000445582">
    <property type="component" value="Unassembled WGS sequence"/>
</dbReference>
<sequence>MGLADWWNRHGVPRVIECACGMPAIASLRERVVPLATGRVFEIGCGGGLNQQYYKRDAVSLFAGIDPNAKLLENARTRARANGWDTEMKEGVGEDIPFASSTFDSVVCTFTLCSVQDETRVLSELKRILKPEGRLIFLEHGRSPDANVARWQERIEPVWKPFAGGCHLTRPVGGSLRGALFDVEPLGQKYIKRTPKFAGWVEWGVAHKRN</sequence>
<dbReference type="OrthoDB" id="9777830at2"/>
<dbReference type="Gene3D" id="3.40.50.150">
    <property type="entry name" value="Vaccinia Virus protein VP39"/>
    <property type="match status" value="1"/>
</dbReference>
<comment type="caution">
    <text evidence="2">The sequence shown here is derived from an EMBL/GenBank/DDBJ whole genome shotgun (WGS) entry which is preliminary data.</text>
</comment>
<reference evidence="2 3" key="1">
    <citation type="submission" date="2019-12" db="EMBL/GenBank/DDBJ databases">
        <title>Genomic-based taxomic classification of the family Erythrobacteraceae.</title>
        <authorList>
            <person name="Xu L."/>
        </authorList>
    </citation>
    <scope>NUCLEOTIDE SEQUENCE [LARGE SCALE GENOMIC DNA]</scope>
    <source>
        <strain evidence="2 3">MCCC 1A09965</strain>
    </source>
</reference>
<keyword evidence="2" id="KW-0489">Methyltransferase</keyword>
<gene>
    <name evidence="2" type="ORF">GRI48_02160</name>
</gene>
<dbReference type="CDD" id="cd02440">
    <property type="entry name" value="AdoMet_MTases"/>
    <property type="match status" value="1"/>
</dbReference>
<feature type="domain" description="Methyltransferase type 11" evidence="1">
    <location>
        <begin position="42"/>
        <end position="137"/>
    </location>
</feature>
<dbReference type="SUPFAM" id="SSF53335">
    <property type="entry name" value="S-adenosyl-L-methionine-dependent methyltransferases"/>
    <property type="match status" value="1"/>
</dbReference>
<keyword evidence="3" id="KW-1185">Reference proteome</keyword>
<evidence type="ECO:0000313" key="3">
    <source>
        <dbReference type="Proteomes" id="UP000445582"/>
    </source>
</evidence>
<protein>
    <submittedName>
        <fullName evidence="2">Methyltransferase domain-containing protein</fullName>
    </submittedName>
</protein>
<keyword evidence="2" id="KW-0808">Transferase</keyword>
<evidence type="ECO:0000259" key="1">
    <source>
        <dbReference type="Pfam" id="PF08241"/>
    </source>
</evidence>
<dbReference type="InterPro" id="IPR029063">
    <property type="entry name" value="SAM-dependent_MTases_sf"/>
</dbReference>
<dbReference type="EMBL" id="WTYN01000001">
    <property type="protein sequence ID" value="MXO61806.1"/>
    <property type="molecule type" value="Genomic_DNA"/>
</dbReference>
<dbReference type="InterPro" id="IPR013216">
    <property type="entry name" value="Methyltransf_11"/>
</dbReference>
<dbReference type="RefSeq" id="WP_160670754.1">
    <property type="nucleotide sequence ID" value="NZ_WTYN01000001.1"/>
</dbReference>
<accession>A0A844YA70</accession>
<dbReference type="InterPro" id="IPR052356">
    <property type="entry name" value="Thiol_S-MT"/>
</dbReference>
<dbReference type="GO" id="GO:0008757">
    <property type="term" value="F:S-adenosylmethionine-dependent methyltransferase activity"/>
    <property type="evidence" value="ECO:0007669"/>
    <property type="project" value="InterPro"/>
</dbReference>
<dbReference type="PANTHER" id="PTHR45036:SF1">
    <property type="entry name" value="METHYLTRANSFERASE LIKE 7A"/>
    <property type="match status" value="1"/>
</dbReference>
<dbReference type="AlphaFoldDB" id="A0A844YA70"/>
<name>A0A844YA70_9SPHN</name>